<reference evidence="12 13" key="1">
    <citation type="journal article" date="2019" name="Int. J. Syst. Evol. Microbiol.">
        <title>The Global Catalogue of Microorganisms (GCM) 10K type strain sequencing project: providing services to taxonomists for standard genome sequencing and annotation.</title>
        <authorList>
            <consortium name="The Broad Institute Genomics Platform"/>
            <consortium name="The Broad Institute Genome Sequencing Center for Infectious Disease"/>
            <person name="Wu L."/>
            <person name="Ma J."/>
        </authorList>
    </citation>
    <scope>NUCLEOTIDE SEQUENCE [LARGE SCALE GENOMIC DNA]</scope>
    <source>
        <strain evidence="12 13">JCM 16026</strain>
    </source>
</reference>
<dbReference type="InterPro" id="IPR017969">
    <property type="entry name" value="Heavy-metal-associated_CS"/>
</dbReference>
<feature type="transmembrane region" description="Helical" evidence="10">
    <location>
        <begin position="383"/>
        <end position="412"/>
    </location>
</feature>
<dbReference type="InterPro" id="IPR036412">
    <property type="entry name" value="HAD-like_sf"/>
</dbReference>
<dbReference type="PRINTS" id="PR00120">
    <property type="entry name" value="HATPASE"/>
</dbReference>
<accession>A0ABN3AU45</accession>
<dbReference type="InterPro" id="IPR044492">
    <property type="entry name" value="P_typ_ATPase_HD_dom"/>
</dbReference>
<dbReference type="Pfam" id="PF00403">
    <property type="entry name" value="HMA"/>
    <property type="match status" value="1"/>
</dbReference>
<keyword evidence="7" id="KW-1278">Translocase</keyword>
<evidence type="ECO:0000256" key="6">
    <source>
        <dbReference type="ARBA" id="ARBA00022840"/>
    </source>
</evidence>
<comment type="caution">
    <text evidence="12">The sequence shown here is derived from an EMBL/GenBank/DDBJ whole genome shotgun (WGS) entry which is preliminary data.</text>
</comment>
<feature type="transmembrane region" description="Helical" evidence="10">
    <location>
        <begin position="124"/>
        <end position="142"/>
    </location>
</feature>
<organism evidence="12 13">
    <name type="scientific">Agrococcus versicolor</name>
    <dbReference type="NCBI Taxonomy" id="501482"/>
    <lineage>
        <taxon>Bacteria</taxon>
        <taxon>Bacillati</taxon>
        <taxon>Actinomycetota</taxon>
        <taxon>Actinomycetes</taxon>
        <taxon>Micrococcales</taxon>
        <taxon>Microbacteriaceae</taxon>
        <taxon>Agrococcus</taxon>
    </lineage>
</organism>
<evidence type="ECO:0000256" key="4">
    <source>
        <dbReference type="ARBA" id="ARBA00022723"/>
    </source>
</evidence>
<dbReference type="InterPro" id="IPR023298">
    <property type="entry name" value="ATPase_P-typ_TM_dom_sf"/>
</dbReference>
<evidence type="ECO:0000256" key="1">
    <source>
        <dbReference type="ARBA" id="ARBA00004651"/>
    </source>
</evidence>
<dbReference type="PROSITE" id="PS00154">
    <property type="entry name" value="ATPASE_E1_E2"/>
    <property type="match status" value="1"/>
</dbReference>
<dbReference type="InterPro" id="IPR006121">
    <property type="entry name" value="HMA_dom"/>
</dbReference>
<dbReference type="InterPro" id="IPR018303">
    <property type="entry name" value="ATPase_P-typ_P_site"/>
</dbReference>
<dbReference type="NCBIfam" id="TIGR01494">
    <property type="entry name" value="ATPase_P-type"/>
    <property type="match status" value="1"/>
</dbReference>
<dbReference type="PROSITE" id="PS01047">
    <property type="entry name" value="HMA_1"/>
    <property type="match status" value="1"/>
</dbReference>
<dbReference type="InterPro" id="IPR027256">
    <property type="entry name" value="P-typ_ATPase_IB"/>
</dbReference>
<dbReference type="Gene3D" id="3.40.50.1000">
    <property type="entry name" value="HAD superfamily/HAD-like"/>
    <property type="match status" value="1"/>
</dbReference>
<dbReference type="Pfam" id="PF00122">
    <property type="entry name" value="E1-E2_ATPase"/>
    <property type="match status" value="1"/>
</dbReference>
<dbReference type="InterPro" id="IPR001757">
    <property type="entry name" value="P_typ_ATPase"/>
</dbReference>
<dbReference type="PANTHER" id="PTHR43520">
    <property type="entry name" value="ATP7, ISOFORM B"/>
    <property type="match status" value="1"/>
</dbReference>
<dbReference type="SUPFAM" id="SSF81653">
    <property type="entry name" value="Calcium ATPase, transduction domain A"/>
    <property type="match status" value="1"/>
</dbReference>
<comment type="subcellular location">
    <subcellularLocation>
        <location evidence="1">Cell membrane</location>
        <topology evidence="1">Multi-pass membrane protein</topology>
    </subcellularLocation>
</comment>
<gene>
    <name evidence="12" type="ORF">GCM10009846_22510</name>
</gene>
<dbReference type="NCBIfam" id="TIGR01511">
    <property type="entry name" value="ATPase-IB1_Cu"/>
    <property type="match status" value="1"/>
</dbReference>
<feature type="domain" description="HMA" evidence="11">
    <location>
        <begin position="10"/>
        <end position="74"/>
    </location>
</feature>
<dbReference type="SUPFAM" id="SSF56784">
    <property type="entry name" value="HAD-like"/>
    <property type="match status" value="1"/>
</dbReference>
<evidence type="ECO:0000313" key="13">
    <source>
        <dbReference type="Proteomes" id="UP001501599"/>
    </source>
</evidence>
<evidence type="ECO:0000313" key="12">
    <source>
        <dbReference type="EMBL" id="GAA2174876.1"/>
    </source>
</evidence>
<dbReference type="InterPro" id="IPR059000">
    <property type="entry name" value="ATPase_P-type_domA"/>
</dbReference>
<feature type="transmembrane region" description="Helical" evidence="10">
    <location>
        <begin position="162"/>
        <end position="185"/>
    </location>
</feature>
<dbReference type="EMBL" id="BAAAQT010000006">
    <property type="protein sequence ID" value="GAA2174876.1"/>
    <property type="molecule type" value="Genomic_DNA"/>
</dbReference>
<dbReference type="NCBIfam" id="TIGR01525">
    <property type="entry name" value="ATPase-IB_hvy"/>
    <property type="match status" value="1"/>
</dbReference>
<dbReference type="Gene3D" id="2.70.150.10">
    <property type="entry name" value="Calcium-transporting ATPase, cytoplasmic transduction domain A"/>
    <property type="match status" value="1"/>
</dbReference>
<dbReference type="PANTHER" id="PTHR43520:SF8">
    <property type="entry name" value="P-TYPE CU(+) TRANSPORTER"/>
    <property type="match status" value="1"/>
</dbReference>
<keyword evidence="10" id="KW-1003">Cell membrane</keyword>
<dbReference type="Gene3D" id="3.30.70.100">
    <property type="match status" value="1"/>
</dbReference>
<evidence type="ECO:0000256" key="8">
    <source>
        <dbReference type="ARBA" id="ARBA00022989"/>
    </source>
</evidence>
<dbReference type="Pfam" id="PF00702">
    <property type="entry name" value="Hydrolase"/>
    <property type="match status" value="1"/>
</dbReference>
<keyword evidence="3 10" id="KW-0812">Transmembrane</keyword>
<proteinExistence type="inferred from homology"/>
<dbReference type="SUPFAM" id="SSF81665">
    <property type="entry name" value="Calcium ATPase, transmembrane domain M"/>
    <property type="match status" value="1"/>
</dbReference>
<dbReference type="InterPro" id="IPR023214">
    <property type="entry name" value="HAD_sf"/>
</dbReference>
<name>A0ABN3AU45_9MICO</name>
<protein>
    <submittedName>
        <fullName evidence="12">Heavy metal translocating P-type ATPase</fullName>
    </submittedName>
</protein>
<feature type="transmembrane region" description="Helical" evidence="10">
    <location>
        <begin position="101"/>
        <end position="118"/>
    </location>
</feature>
<dbReference type="PRINTS" id="PR00119">
    <property type="entry name" value="CATATPASE"/>
</dbReference>
<dbReference type="SUPFAM" id="SSF55008">
    <property type="entry name" value="HMA, heavy metal-associated domain"/>
    <property type="match status" value="1"/>
</dbReference>
<feature type="transmembrane region" description="Helical" evidence="10">
    <location>
        <begin position="722"/>
        <end position="740"/>
    </location>
</feature>
<keyword evidence="4 10" id="KW-0479">Metal-binding</keyword>
<keyword evidence="8 10" id="KW-1133">Transmembrane helix</keyword>
<dbReference type="Proteomes" id="UP001501599">
    <property type="component" value="Unassembled WGS sequence"/>
</dbReference>
<evidence type="ECO:0000256" key="9">
    <source>
        <dbReference type="ARBA" id="ARBA00023136"/>
    </source>
</evidence>
<dbReference type="PROSITE" id="PS50846">
    <property type="entry name" value="HMA_2"/>
    <property type="match status" value="1"/>
</dbReference>
<dbReference type="SFLD" id="SFLDS00003">
    <property type="entry name" value="Haloacid_Dehalogenase"/>
    <property type="match status" value="1"/>
</dbReference>
<keyword evidence="13" id="KW-1185">Reference proteome</keyword>
<dbReference type="InterPro" id="IPR023299">
    <property type="entry name" value="ATPase_P-typ_cyto_dom_N"/>
</dbReference>
<dbReference type="CDD" id="cd00371">
    <property type="entry name" value="HMA"/>
    <property type="match status" value="1"/>
</dbReference>
<dbReference type="CDD" id="cd02094">
    <property type="entry name" value="P-type_ATPase_Cu-like"/>
    <property type="match status" value="1"/>
</dbReference>
<feature type="transmembrane region" description="Helical" evidence="10">
    <location>
        <begin position="205"/>
        <end position="223"/>
    </location>
</feature>
<keyword evidence="5 10" id="KW-0547">Nucleotide-binding</keyword>
<dbReference type="InterPro" id="IPR008250">
    <property type="entry name" value="ATPase_P-typ_transduc_dom_A_sf"/>
</dbReference>
<comment type="similarity">
    <text evidence="2 10">Belongs to the cation transport ATPase (P-type) (TC 3.A.3) family. Type IB subfamily.</text>
</comment>
<evidence type="ECO:0000256" key="3">
    <source>
        <dbReference type="ARBA" id="ARBA00022692"/>
    </source>
</evidence>
<dbReference type="Gene3D" id="3.40.1110.10">
    <property type="entry name" value="Calcium-transporting ATPase, cytoplasmic domain N"/>
    <property type="match status" value="1"/>
</dbReference>
<evidence type="ECO:0000256" key="10">
    <source>
        <dbReference type="RuleBase" id="RU362081"/>
    </source>
</evidence>
<feature type="transmembrane region" description="Helical" evidence="10">
    <location>
        <begin position="357"/>
        <end position="377"/>
    </location>
</feature>
<dbReference type="InterPro" id="IPR036163">
    <property type="entry name" value="HMA_dom_sf"/>
</dbReference>
<evidence type="ECO:0000256" key="2">
    <source>
        <dbReference type="ARBA" id="ARBA00006024"/>
    </source>
</evidence>
<sequence>MTAVDETAASTLELEIGGMTCASCAMRIEKKLNRLDGVEASVNYATEKAQIRTHGPVDAAALIAEVEKTGYTASVPAAPQPEGDAPDDEEGGELRSLRHRVIGATVLSVPVIVLAMIPALQFTYWQWASLTLAAPVIAWAAWPFHRAAWLNLRHGAATMDTLISIGTTAAFLWSLYALFFGTAGMAGMTHAFELTIAPSDGAANIYLEVAAGVTTFVLAGRYFEKRSKRQAGAALRALLDMGAKDVAVLRDGVEQRVPVAQLAIGDEFVVRPGEKIATDGVVVSGTSAVDASMLTGESVPVEVAPGDAVTGATVNAGGRLVIRATRIGADTQLAQMARLVEEAQSGKAEMQRLADRISGVFVPIAIAIAVAALGVWIGAGFPLAAAFTAAVAVLIIACPCALGLATPIALLVGTGRGAQMGVLIKGPEVLETSRGIDTIVLDKTGTVTTGTMTLTGTVRADGVSEDELLTIAGALEDASEHPIAKAIATAARTRLGTLPAVESFQNVEGLGVTGVVDGHAAVIGRASLLQDWAVQLPADLQHAKDSAEADGNTVVLVAWDGQARGLLLVGDEVKPTSADAIRRLRALGLRPVLLTGDNATVARRVAASVGIDEVIAEVLPAEKVDVVARLQAEGRKVAMVGDGVNDAAALAQADLGLAMGTGTDAAIEAADITLVRADLLGAVDAIRLSRRTLTVIKTNLFWAFAYNAAAIPLAAFGLLNPMLAGAAMAFSSVFVVGNSLRLRSFRSTAAAPHPAPLERTPR</sequence>
<evidence type="ECO:0000256" key="5">
    <source>
        <dbReference type="ARBA" id="ARBA00022741"/>
    </source>
</evidence>
<keyword evidence="6 10" id="KW-0067">ATP-binding</keyword>
<dbReference type="SFLD" id="SFLDG00002">
    <property type="entry name" value="C1.7:_P-type_atpase_like"/>
    <property type="match status" value="1"/>
</dbReference>
<evidence type="ECO:0000256" key="7">
    <source>
        <dbReference type="ARBA" id="ARBA00022967"/>
    </source>
</evidence>
<keyword evidence="9 10" id="KW-0472">Membrane</keyword>
<dbReference type="SFLD" id="SFLDF00027">
    <property type="entry name" value="p-type_atpase"/>
    <property type="match status" value="1"/>
</dbReference>
<dbReference type="RefSeq" id="WP_344343637.1">
    <property type="nucleotide sequence ID" value="NZ_BAAAQT010000006.1"/>
</dbReference>
<feature type="transmembrane region" description="Helical" evidence="10">
    <location>
        <begin position="699"/>
        <end position="716"/>
    </location>
</feature>
<evidence type="ECO:0000259" key="11">
    <source>
        <dbReference type="PROSITE" id="PS50846"/>
    </source>
</evidence>